<sequence>MFLRRLKPCSGKHRKHGSRLKLSPCSASDLHCEAEAGNTESGARNPGKTGTEKPLNTETQRGHRGARRKNKTEKGFLMLFSVSQCLCGELFGLSPYL</sequence>
<evidence type="ECO:0000256" key="1">
    <source>
        <dbReference type="SAM" id="MobiDB-lite"/>
    </source>
</evidence>
<accession>A0A318JE29</accession>
<evidence type="ECO:0000313" key="3">
    <source>
        <dbReference type="Proteomes" id="UP000247792"/>
    </source>
</evidence>
<gene>
    <name evidence="2" type="ORF">DFR42_102255</name>
</gene>
<proteinExistence type="predicted"/>
<evidence type="ECO:0000313" key="2">
    <source>
        <dbReference type="EMBL" id="PXX45043.1"/>
    </source>
</evidence>
<feature type="region of interest" description="Disordered" evidence="1">
    <location>
        <begin position="36"/>
        <end position="70"/>
    </location>
</feature>
<protein>
    <submittedName>
        <fullName evidence="2">Uncharacterized protein</fullName>
    </submittedName>
</protein>
<dbReference type="Proteomes" id="UP000247792">
    <property type="component" value="Unassembled WGS sequence"/>
</dbReference>
<reference evidence="2 3" key="1">
    <citation type="submission" date="2018-05" db="EMBL/GenBank/DDBJ databases">
        <title>Genomic Encyclopedia of Type Strains, Phase IV (KMG-IV): sequencing the most valuable type-strain genomes for metagenomic binning, comparative biology and taxonomic classification.</title>
        <authorList>
            <person name="Goeker M."/>
        </authorList>
    </citation>
    <scope>NUCLEOTIDE SEQUENCE [LARGE SCALE GENOMIC DNA]</scope>
    <source>
        <strain evidence="2 3">DSM 19792</strain>
    </source>
</reference>
<dbReference type="AlphaFoldDB" id="A0A318JE29"/>
<organism evidence="2 3">
    <name type="scientific">Undibacterium pigrum</name>
    <dbReference type="NCBI Taxonomy" id="401470"/>
    <lineage>
        <taxon>Bacteria</taxon>
        <taxon>Pseudomonadati</taxon>
        <taxon>Pseudomonadota</taxon>
        <taxon>Betaproteobacteria</taxon>
        <taxon>Burkholderiales</taxon>
        <taxon>Oxalobacteraceae</taxon>
        <taxon>Undibacterium</taxon>
    </lineage>
</organism>
<name>A0A318JE29_9BURK</name>
<keyword evidence="3" id="KW-1185">Reference proteome</keyword>
<comment type="caution">
    <text evidence="2">The sequence shown here is derived from an EMBL/GenBank/DDBJ whole genome shotgun (WGS) entry which is preliminary data.</text>
</comment>
<dbReference type="EMBL" id="QJKB01000002">
    <property type="protein sequence ID" value="PXX45043.1"/>
    <property type="molecule type" value="Genomic_DNA"/>
</dbReference>